<evidence type="ECO:0000313" key="4">
    <source>
        <dbReference type="Proteomes" id="UP000295468"/>
    </source>
</evidence>
<dbReference type="Pfam" id="PF12680">
    <property type="entry name" value="SnoaL_2"/>
    <property type="match status" value="1"/>
</dbReference>
<keyword evidence="4" id="KW-1185">Reference proteome</keyword>
<feature type="domain" description="SnoaL-like" evidence="2">
    <location>
        <begin position="185"/>
        <end position="296"/>
    </location>
</feature>
<evidence type="ECO:0000256" key="1">
    <source>
        <dbReference type="SAM" id="SignalP"/>
    </source>
</evidence>
<organism evidence="3 4">
    <name type="scientific">Zeaxanthinibacter enoshimensis</name>
    <dbReference type="NCBI Taxonomy" id="392009"/>
    <lineage>
        <taxon>Bacteria</taxon>
        <taxon>Pseudomonadati</taxon>
        <taxon>Bacteroidota</taxon>
        <taxon>Flavobacteriia</taxon>
        <taxon>Flavobacteriales</taxon>
        <taxon>Flavobacteriaceae</taxon>
        <taxon>Zeaxanthinibacter</taxon>
    </lineage>
</organism>
<reference evidence="3 4" key="1">
    <citation type="submission" date="2019-03" db="EMBL/GenBank/DDBJ databases">
        <title>Genomic Encyclopedia of Archaeal and Bacterial Type Strains, Phase II (KMG-II): from individual species to whole genera.</title>
        <authorList>
            <person name="Goeker M."/>
        </authorList>
    </citation>
    <scope>NUCLEOTIDE SEQUENCE [LARGE SCALE GENOMIC DNA]</scope>
    <source>
        <strain evidence="3 4">DSM 18435</strain>
    </source>
</reference>
<dbReference type="SUPFAM" id="SSF54427">
    <property type="entry name" value="NTF2-like"/>
    <property type="match status" value="2"/>
</dbReference>
<dbReference type="InterPro" id="IPR037401">
    <property type="entry name" value="SnoaL-like"/>
</dbReference>
<gene>
    <name evidence="3" type="ORF">CLV82_2085</name>
</gene>
<dbReference type="Proteomes" id="UP000295468">
    <property type="component" value="Unassembled WGS sequence"/>
</dbReference>
<dbReference type="Gene3D" id="3.10.450.50">
    <property type="match status" value="2"/>
</dbReference>
<comment type="caution">
    <text evidence="3">The sequence shown here is derived from an EMBL/GenBank/DDBJ whole genome shotgun (WGS) entry which is preliminary data.</text>
</comment>
<name>A0A4R6TL21_9FLAO</name>
<evidence type="ECO:0000313" key="3">
    <source>
        <dbReference type="EMBL" id="TDQ31377.1"/>
    </source>
</evidence>
<evidence type="ECO:0000259" key="2">
    <source>
        <dbReference type="Pfam" id="PF12680"/>
    </source>
</evidence>
<dbReference type="OrthoDB" id="793359at2"/>
<dbReference type="InterPro" id="IPR032710">
    <property type="entry name" value="NTF2-like_dom_sf"/>
</dbReference>
<protein>
    <submittedName>
        <fullName evidence="3">SnoaL-like protein</fullName>
    </submittedName>
</protein>
<feature type="chain" id="PRO_5020861555" evidence="1">
    <location>
        <begin position="19"/>
        <end position="318"/>
    </location>
</feature>
<dbReference type="EMBL" id="SNYI01000002">
    <property type="protein sequence ID" value="TDQ31377.1"/>
    <property type="molecule type" value="Genomic_DNA"/>
</dbReference>
<proteinExistence type="predicted"/>
<dbReference type="AlphaFoldDB" id="A0A4R6TL21"/>
<feature type="signal peptide" evidence="1">
    <location>
        <begin position="1"/>
        <end position="18"/>
    </location>
</feature>
<sequence>MKSKVLVLALLMAFGLIAQKKKNGTVYIEHPAINTVSELNDAWVKGDSAKISMLLADDFKSYNGINTNKEAKGGSKERFINGLKWWHENFNHLSIEPTSGAYPDAIEYADSGMWVQSWDHMKGVHKTTGVKLDMPVHRLYQMNDEGKVKTIINYTNTMPFREIWTSEKDLVNGTIYKNHENINTVRKMIHAMEFGQFDEAYSYFSPDARFRDLEMPAGKTMSLEEDKEWTKKFLEDFEIRSIDVRGYPDYLEYDLGDQKDVLSWWNFYLLRKSDQKKITFPVMFIHGFNDEGKITDSMAYYSSAVLKEAGDKSATASE</sequence>
<accession>A0A4R6TL21</accession>
<keyword evidence="1" id="KW-0732">Signal</keyword>
<dbReference type="RefSeq" id="WP_133644208.1">
    <property type="nucleotide sequence ID" value="NZ_SNYI01000002.1"/>
</dbReference>